<dbReference type="Proteomes" id="UP000233551">
    <property type="component" value="Unassembled WGS sequence"/>
</dbReference>
<evidence type="ECO:0000313" key="3">
    <source>
        <dbReference type="Proteomes" id="UP000233551"/>
    </source>
</evidence>
<comment type="caution">
    <text evidence="2">The sequence shown here is derived from an EMBL/GenBank/DDBJ whole genome shotgun (WGS) entry which is preliminary data.</text>
</comment>
<accession>A0A2I0HS18</accession>
<feature type="region of interest" description="Disordered" evidence="1">
    <location>
        <begin position="51"/>
        <end position="142"/>
    </location>
</feature>
<dbReference type="AlphaFoldDB" id="A0A2I0HS18"/>
<protein>
    <submittedName>
        <fullName evidence="2">Uncharacterized protein</fullName>
    </submittedName>
</protein>
<evidence type="ECO:0000313" key="2">
    <source>
        <dbReference type="EMBL" id="PKI34046.1"/>
    </source>
</evidence>
<reference evidence="2 3" key="1">
    <citation type="submission" date="2017-11" db="EMBL/GenBank/DDBJ databases">
        <title>De-novo sequencing of pomegranate (Punica granatum L.) genome.</title>
        <authorList>
            <person name="Akparov Z."/>
            <person name="Amiraslanov A."/>
            <person name="Hajiyeva S."/>
            <person name="Abbasov M."/>
            <person name="Kaur K."/>
            <person name="Hamwieh A."/>
            <person name="Solovyev V."/>
            <person name="Salamov A."/>
            <person name="Braich B."/>
            <person name="Kosarev P."/>
            <person name="Mahmoud A."/>
            <person name="Hajiyev E."/>
            <person name="Babayeva S."/>
            <person name="Izzatullayeva V."/>
            <person name="Mammadov A."/>
            <person name="Mammadov A."/>
            <person name="Sharifova S."/>
            <person name="Ojaghi J."/>
            <person name="Eynullazada K."/>
            <person name="Bayramov B."/>
            <person name="Abdulazimova A."/>
            <person name="Shahmuradov I."/>
        </authorList>
    </citation>
    <scope>NUCLEOTIDE SEQUENCE [LARGE SCALE GENOMIC DNA]</scope>
    <source>
        <strain evidence="3">cv. AG2017</strain>
        <tissue evidence="2">Leaf</tissue>
    </source>
</reference>
<evidence type="ECO:0000256" key="1">
    <source>
        <dbReference type="SAM" id="MobiDB-lite"/>
    </source>
</evidence>
<feature type="non-terminal residue" evidence="2">
    <location>
        <position position="1"/>
    </location>
</feature>
<proteinExistence type="predicted"/>
<feature type="region of interest" description="Disordered" evidence="1">
    <location>
        <begin position="1"/>
        <end position="35"/>
    </location>
</feature>
<keyword evidence="3" id="KW-1185">Reference proteome</keyword>
<sequence>NSAAYRTFPPRRTAYLSVSNGPTPRPRPPIGSYRFGRSAVSGMLVLYSACTSPNIPPTRSERSPPPQHTWPDSTRKDRHRHNGLRPPRLPALHPPSSPKPKVPPKRPCTRSCGPSGRNGIGSVASLLTLAQRSRTTESFRHS</sequence>
<dbReference type="EMBL" id="PGOL01006144">
    <property type="protein sequence ID" value="PKI34046.1"/>
    <property type="molecule type" value="Genomic_DNA"/>
</dbReference>
<feature type="compositionally biased region" description="Pro residues" evidence="1">
    <location>
        <begin position="87"/>
        <end position="101"/>
    </location>
</feature>
<organism evidence="2 3">
    <name type="scientific">Punica granatum</name>
    <name type="common">Pomegranate</name>
    <dbReference type="NCBI Taxonomy" id="22663"/>
    <lineage>
        <taxon>Eukaryota</taxon>
        <taxon>Viridiplantae</taxon>
        <taxon>Streptophyta</taxon>
        <taxon>Embryophyta</taxon>
        <taxon>Tracheophyta</taxon>
        <taxon>Spermatophyta</taxon>
        <taxon>Magnoliopsida</taxon>
        <taxon>eudicotyledons</taxon>
        <taxon>Gunneridae</taxon>
        <taxon>Pentapetalae</taxon>
        <taxon>rosids</taxon>
        <taxon>malvids</taxon>
        <taxon>Myrtales</taxon>
        <taxon>Lythraceae</taxon>
        <taxon>Punica</taxon>
    </lineage>
</organism>
<name>A0A2I0HS18_PUNGR</name>
<gene>
    <name evidence="2" type="ORF">CRG98_045563</name>
</gene>